<dbReference type="OrthoDB" id="7861975at2"/>
<comment type="caution">
    <text evidence="2">The sequence shown here is derived from an EMBL/GenBank/DDBJ whole genome shotgun (WGS) entry which is preliminary data.</text>
</comment>
<dbReference type="InterPro" id="IPR009506">
    <property type="entry name" value="YjiS-like"/>
</dbReference>
<dbReference type="Pfam" id="PF06568">
    <property type="entry name" value="YjiS-like"/>
    <property type="match status" value="1"/>
</dbReference>
<feature type="domain" description="YjiS-like" evidence="1">
    <location>
        <begin position="30"/>
        <end position="63"/>
    </location>
</feature>
<sequence>MTALSPIRFVPLPGLRAIVTTIGTVAMRARHLAEAVKNRREAALLAGFNDRMLSDIGLTRGDVADAYAEPLWRDPTLLLARRAGERRQPRRRPPGARLHRLLVAPPLVPAGDCPEGHEAPRAL</sequence>
<evidence type="ECO:0000313" key="2">
    <source>
        <dbReference type="EMBL" id="RAI35489.1"/>
    </source>
</evidence>
<reference evidence="2 3" key="1">
    <citation type="submission" date="2017-07" db="EMBL/GenBank/DDBJ databases">
        <title>Draft Genome Sequences of Select Purple Nonsulfur Bacteria.</title>
        <authorList>
            <person name="Lasarre B."/>
            <person name="Mckinlay J.B."/>
        </authorList>
    </citation>
    <scope>NUCLEOTIDE SEQUENCE [LARGE SCALE GENOMIC DNA]</scope>
    <source>
        <strain evidence="2 3">DSM 5909</strain>
    </source>
</reference>
<dbReference type="EMBL" id="NPEX01000545">
    <property type="protein sequence ID" value="RAI35489.1"/>
    <property type="molecule type" value="Genomic_DNA"/>
</dbReference>
<dbReference type="Proteomes" id="UP000249130">
    <property type="component" value="Unassembled WGS sequence"/>
</dbReference>
<name>A0A327K9P6_9BRAD</name>
<keyword evidence="3" id="KW-1185">Reference proteome</keyword>
<protein>
    <recommendedName>
        <fullName evidence="1">YjiS-like domain-containing protein</fullName>
    </recommendedName>
</protein>
<organism evidence="2 3">
    <name type="scientific">Rhodoplanes roseus</name>
    <dbReference type="NCBI Taxonomy" id="29409"/>
    <lineage>
        <taxon>Bacteria</taxon>
        <taxon>Pseudomonadati</taxon>
        <taxon>Pseudomonadota</taxon>
        <taxon>Alphaproteobacteria</taxon>
        <taxon>Hyphomicrobiales</taxon>
        <taxon>Nitrobacteraceae</taxon>
        <taxon>Rhodoplanes</taxon>
    </lineage>
</organism>
<proteinExistence type="predicted"/>
<dbReference type="AlphaFoldDB" id="A0A327K9P6"/>
<evidence type="ECO:0000259" key="1">
    <source>
        <dbReference type="Pfam" id="PF06568"/>
    </source>
</evidence>
<gene>
    <name evidence="2" type="ORF">CH341_30870</name>
</gene>
<evidence type="ECO:0000313" key="3">
    <source>
        <dbReference type="Proteomes" id="UP000249130"/>
    </source>
</evidence>
<accession>A0A327K9P6</accession>